<organism evidence="1 2">
    <name type="scientific">Dipteronia dyeriana</name>
    <dbReference type="NCBI Taxonomy" id="168575"/>
    <lineage>
        <taxon>Eukaryota</taxon>
        <taxon>Viridiplantae</taxon>
        <taxon>Streptophyta</taxon>
        <taxon>Embryophyta</taxon>
        <taxon>Tracheophyta</taxon>
        <taxon>Spermatophyta</taxon>
        <taxon>Magnoliopsida</taxon>
        <taxon>eudicotyledons</taxon>
        <taxon>Gunneridae</taxon>
        <taxon>Pentapetalae</taxon>
        <taxon>rosids</taxon>
        <taxon>malvids</taxon>
        <taxon>Sapindales</taxon>
        <taxon>Sapindaceae</taxon>
        <taxon>Hippocastanoideae</taxon>
        <taxon>Acereae</taxon>
        <taxon>Dipteronia</taxon>
    </lineage>
</organism>
<proteinExistence type="predicted"/>
<protein>
    <submittedName>
        <fullName evidence="1">Uncharacterized protein</fullName>
    </submittedName>
</protein>
<evidence type="ECO:0000313" key="1">
    <source>
        <dbReference type="EMBL" id="KAK2649200.1"/>
    </source>
</evidence>
<dbReference type="PANTHER" id="PTHR47481:SF22">
    <property type="entry name" value="RETROTRANSPOSON GAG DOMAIN-CONTAINING PROTEIN"/>
    <property type="match status" value="1"/>
</dbReference>
<dbReference type="EMBL" id="JANJYI010000005">
    <property type="protein sequence ID" value="KAK2649200.1"/>
    <property type="molecule type" value="Genomic_DNA"/>
</dbReference>
<accession>A0AAD9X0P5</accession>
<dbReference type="AlphaFoldDB" id="A0AAD9X0P5"/>
<name>A0AAD9X0P5_9ROSI</name>
<dbReference type="PANTHER" id="PTHR47481">
    <property type="match status" value="1"/>
</dbReference>
<keyword evidence="2" id="KW-1185">Reference proteome</keyword>
<evidence type="ECO:0000313" key="2">
    <source>
        <dbReference type="Proteomes" id="UP001280121"/>
    </source>
</evidence>
<dbReference type="Pfam" id="PF14223">
    <property type="entry name" value="Retrotran_gag_2"/>
    <property type="match status" value="1"/>
</dbReference>
<gene>
    <name evidence="1" type="ORF">Ddye_016689</name>
</gene>
<dbReference type="Proteomes" id="UP001280121">
    <property type="component" value="Unassembled WGS sequence"/>
</dbReference>
<comment type="caution">
    <text evidence="1">The sequence shown here is derived from an EMBL/GenBank/DDBJ whole genome shotgun (WGS) entry which is preliminary data.</text>
</comment>
<reference evidence="1" key="1">
    <citation type="journal article" date="2023" name="Plant J.">
        <title>Genome sequences and population genomics provide insights into the demographic history, inbreeding, and mutation load of two 'living fossil' tree species of Dipteronia.</title>
        <authorList>
            <person name="Feng Y."/>
            <person name="Comes H.P."/>
            <person name="Chen J."/>
            <person name="Zhu S."/>
            <person name="Lu R."/>
            <person name="Zhang X."/>
            <person name="Li P."/>
            <person name="Qiu J."/>
            <person name="Olsen K.M."/>
            <person name="Qiu Y."/>
        </authorList>
    </citation>
    <scope>NUCLEOTIDE SEQUENCE</scope>
    <source>
        <strain evidence="1">KIB01</strain>
    </source>
</reference>
<sequence>MSWIYSSLTGSVMVRIVGLTTAFEVWTTLGRNFVSANNNGLLDLEQSLQDVSKDGLSVQEYVIKGKDLTDSLAAIGEPVPENKQVRFFFRGLGLEYNVFVTSIAYRPDQPSLEDV</sequence>